<keyword evidence="8" id="KW-0378">Hydrolase</keyword>
<dbReference type="Pfam" id="PF01139">
    <property type="entry name" value="RtcB"/>
    <property type="match status" value="2"/>
</dbReference>
<dbReference type="GO" id="GO:0003909">
    <property type="term" value="F:DNA ligase activity"/>
    <property type="evidence" value="ECO:0007669"/>
    <property type="project" value="TreeGrafter"/>
</dbReference>
<evidence type="ECO:0000256" key="13">
    <source>
        <dbReference type="ARBA" id="ARBA00023211"/>
    </source>
</evidence>
<evidence type="ECO:0000256" key="4">
    <source>
        <dbReference type="ARBA" id="ARBA00022723"/>
    </source>
</evidence>
<dbReference type="Gene3D" id="3.90.1860.10">
    <property type="entry name" value="tRNA-splicing ligase RtcB"/>
    <property type="match status" value="2"/>
</dbReference>
<dbReference type="RefSeq" id="WP_284349279.1">
    <property type="nucleotide sequence ID" value="NZ_BRXS01000002.1"/>
</dbReference>
<dbReference type="InterPro" id="IPR052915">
    <property type="entry name" value="RtcB-like"/>
</dbReference>
<evidence type="ECO:0000256" key="3">
    <source>
        <dbReference type="ARBA" id="ARBA00022722"/>
    </source>
</evidence>
<dbReference type="CDD" id="cd00081">
    <property type="entry name" value="Hint"/>
    <property type="match status" value="1"/>
</dbReference>
<keyword evidence="9" id="KW-0068">Autocatalytic cleavage</keyword>
<dbReference type="InterPro" id="IPR036025">
    <property type="entry name" value="RtcB-like_sf"/>
</dbReference>
<evidence type="ECO:0000256" key="17">
    <source>
        <dbReference type="PIRSR" id="PIRSR601233-3"/>
    </source>
</evidence>
<keyword evidence="4 17" id="KW-0479">Metal-binding</keyword>
<feature type="binding site" evidence="17">
    <location>
        <position position="63"/>
    </location>
    <ligand>
        <name>Mn(2+)</name>
        <dbReference type="ChEBI" id="CHEBI:29035"/>
        <label>1</label>
    </ligand>
</feature>
<dbReference type="EMBL" id="BRXS01000002">
    <property type="protein sequence ID" value="GLC24835.1"/>
    <property type="molecule type" value="Genomic_DNA"/>
</dbReference>
<dbReference type="Proteomes" id="UP001161325">
    <property type="component" value="Unassembled WGS sequence"/>
</dbReference>
<dbReference type="PANTHER" id="PTHR43749">
    <property type="entry name" value="RNA-SPLICING LIGASE RTCB"/>
    <property type="match status" value="1"/>
</dbReference>
<dbReference type="GO" id="GO:0005525">
    <property type="term" value="F:GTP binding"/>
    <property type="evidence" value="ECO:0007669"/>
    <property type="project" value="UniProtKB-KW"/>
</dbReference>
<keyword evidence="20" id="KW-1185">Reference proteome</keyword>
<feature type="binding site" evidence="16">
    <location>
        <begin position="706"/>
        <end position="707"/>
    </location>
    <ligand>
        <name>GMP</name>
        <dbReference type="ChEBI" id="CHEBI:58115"/>
    </ligand>
</feature>
<keyword evidence="3" id="KW-0540">Nuclease</keyword>
<keyword evidence="2" id="KW-0436">Ligase</keyword>
<evidence type="ECO:0000256" key="5">
    <source>
        <dbReference type="ARBA" id="ARBA00022741"/>
    </source>
</evidence>
<keyword evidence="5 16" id="KW-0547">Nucleotide-binding</keyword>
<evidence type="ECO:0000259" key="18">
    <source>
        <dbReference type="PROSITE" id="PS50819"/>
    </source>
</evidence>
<dbReference type="SMART" id="SM00305">
    <property type="entry name" value="HintC"/>
    <property type="match status" value="1"/>
</dbReference>
<keyword evidence="13 17" id="KW-0464">Manganese</keyword>
<dbReference type="SUPFAM" id="SSF103365">
    <property type="entry name" value="Hypothetical protein PH1602"/>
    <property type="match status" value="2"/>
</dbReference>
<dbReference type="InterPro" id="IPR003587">
    <property type="entry name" value="Hint_dom_N"/>
</dbReference>
<protein>
    <recommendedName>
        <fullName evidence="1">3'-phosphate/5'-hydroxy nucleic acid ligase</fullName>
        <ecNumber evidence="1">6.5.1.8</ecNumber>
    </recommendedName>
</protein>
<proteinExistence type="predicted"/>
<evidence type="ECO:0000256" key="1">
    <source>
        <dbReference type="ARBA" id="ARBA00012726"/>
    </source>
</evidence>
<dbReference type="InterPro" id="IPR036844">
    <property type="entry name" value="Hint_dom_sf"/>
</dbReference>
<evidence type="ECO:0000256" key="12">
    <source>
        <dbReference type="ARBA" id="ARBA00023134"/>
    </source>
</evidence>
<dbReference type="PROSITE" id="PS50818">
    <property type="entry name" value="INTEIN_C_TER"/>
    <property type="match status" value="1"/>
</dbReference>
<evidence type="ECO:0000256" key="2">
    <source>
        <dbReference type="ARBA" id="ARBA00022598"/>
    </source>
</evidence>
<keyword evidence="10" id="KW-0404">Intron homing</keyword>
<dbReference type="GO" id="GO:0006314">
    <property type="term" value="P:intron homing"/>
    <property type="evidence" value="ECO:0007669"/>
    <property type="project" value="UniProtKB-KW"/>
</dbReference>
<dbReference type="GO" id="GO:0170057">
    <property type="term" value="F:RNA ligase (GTP) activity"/>
    <property type="evidence" value="ECO:0007669"/>
    <property type="project" value="UniProtKB-EC"/>
</dbReference>
<dbReference type="PANTHER" id="PTHR43749:SF2">
    <property type="entry name" value="RNA-SPLICING LIGASE RTCB"/>
    <property type="match status" value="1"/>
</dbReference>
<comment type="catalytic activity">
    <reaction evidence="14">
        <text>a 3'-end 3'-phospho-ribonucleotide-RNA + a 5'-end dephospho-ribonucleoside-RNA + GTP = a ribonucleotidyl-ribonucleotide-RNA + GMP + diphosphate</text>
        <dbReference type="Rhea" id="RHEA:68076"/>
        <dbReference type="Rhea" id="RHEA-COMP:10463"/>
        <dbReference type="Rhea" id="RHEA-COMP:13936"/>
        <dbReference type="Rhea" id="RHEA-COMP:17355"/>
        <dbReference type="ChEBI" id="CHEBI:33019"/>
        <dbReference type="ChEBI" id="CHEBI:37565"/>
        <dbReference type="ChEBI" id="CHEBI:58115"/>
        <dbReference type="ChEBI" id="CHEBI:83062"/>
        <dbReference type="ChEBI" id="CHEBI:138284"/>
        <dbReference type="ChEBI" id="CHEBI:173118"/>
        <dbReference type="EC" id="6.5.1.8"/>
    </reaction>
</comment>
<comment type="cofactor">
    <cofactor evidence="17">
        <name>Mn(2+)</name>
        <dbReference type="ChEBI" id="CHEBI:29035"/>
    </cofactor>
    <text evidence="17">Binds 2 manganese ions per subunit.</text>
</comment>
<comment type="caution">
    <text evidence="19">The sequence shown here is derived from an EMBL/GenBank/DDBJ whole genome shotgun (WGS) entry which is preliminary data.</text>
</comment>
<evidence type="ECO:0000256" key="9">
    <source>
        <dbReference type="ARBA" id="ARBA00022813"/>
    </source>
</evidence>
<dbReference type="GO" id="GO:0004519">
    <property type="term" value="F:endonuclease activity"/>
    <property type="evidence" value="ECO:0007669"/>
    <property type="project" value="UniProtKB-KW"/>
</dbReference>
<evidence type="ECO:0000313" key="19">
    <source>
        <dbReference type="EMBL" id="GLC24835.1"/>
    </source>
</evidence>
<name>A0AA37V0N0_9BACT</name>
<accession>A0AA37V0N0</accession>
<dbReference type="InterPro" id="IPR001233">
    <property type="entry name" value="RtcB"/>
</dbReference>
<dbReference type="InterPro" id="IPR030934">
    <property type="entry name" value="Intein_C"/>
</dbReference>
<evidence type="ECO:0000256" key="6">
    <source>
        <dbReference type="ARBA" id="ARBA00022759"/>
    </source>
</evidence>
<dbReference type="InterPro" id="IPR006141">
    <property type="entry name" value="Intein_N"/>
</dbReference>
<dbReference type="PRINTS" id="PR00379">
    <property type="entry name" value="INTEIN"/>
</dbReference>
<sequence>MRHIDNIAVFGEHEPGTLAQMRDVARHAAASALMADAHHGYVMPVGGVAAYHEQVSVMGVGVDIACLAAGTPVVGADGRCRAIETVCGRDPVTCWDGTHVRPVSPHVGAVARGHRAVLRLVLSNGRELTATDDHAIMTRDGWREAGTLRVGDRVACVVHVGLPDEAPATTVLDVGTPPPHAARMLRERGWLPVRTDDARFPALLRLLGYVCGDGHLTRDGKFVSAYTTSEEDGAALAADFAAIGFPATIYRRQRRREHRPEVHARVASTALHHLLASLGAPVGKKAWPARPMPWLSDLPAWARAQFLSGFASAEMMTPRLHANGVVPNLQVKQAGSDRHAIEFIAALLDSLGFPTSVAISGPMRADRCTWVLQILGGQDAQVRFATEVGFCHAPAKRRAAARVASVVWERDVLVRAREAAKAEARARHARGEHWRDVVRDVAARHDVAEGFVYHAIYDRRGPSRRTPGAAVEPDVTGEVCWVRVTGVEPHGSCDVFDVVTGDPAHSFLASGIVVHNCGNAAIRTNHTLASLGDTPERQRRTLEGLADEIAGSMSFGMGRRNRADDAPTDDPLFDDPAWREVPGSKKEVAALKTKARQQLGTIGGGNHYVDVFADETGALWVGVHFGSRGLGHTIAMGFNALGQGKRWGERAGEQETLLSLRTSMGEDYWTLMHLAGRYAYAGREWVARKVVELMGARELELVHNHHNFAWKEVHGGEELLVVRKGATPAFPGQLGFVGGSMGDDAVIIRGATPTGSGAAADTVRDAQRAALHSTVHGAGRVLSRTAAAGKRDRKTGRILKPGAVTQEMMDGWMRERGVILRGGGLDESPHAYRRLPDVLAAQGSTIEIVHTLHPLIVVMAGADEFDPYKD</sequence>
<dbReference type="InterPro" id="IPR006142">
    <property type="entry name" value="INTEIN"/>
</dbReference>
<dbReference type="SUPFAM" id="SSF51294">
    <property type="entry name" value="Hedgehog/intein (Hint) domain"/>
    <property type="match status" value="1"/>
</dbReference>
<keyword evidence="11" id="KW-0651">Protein splicing</keyword>
<feature type="domain" description="DOD-type homing endonuclease" evidence="18">
    <location>
        <begin position="206"/>
        <end position="353"/>
    </location>
</feature>
<dbReference type="GO" id="GO:0042245">
    <property type="term" value="P:RNA repair"/>
    <property type="evidence" value="ECO:0007669"/>
    <property type="project" value="UniProtKB-KW"/>
</dbReference>
<reference evidence="19" key="1">
    <citation type="submission" date="2022-08" db="EMBL/GenBank/DDBJ databases">
        <title>Draft genome sequencing of Roseisolibacter agri AW1220.</title>
        <authorList>
            <person name="Tobiishi Y."/>
            <person name="Tonouchi A."/>
        </authorList>
    </citation>
    <scope>NUCLEOTIDE SEQUENCE</scope>
    <source>
        <strain evidence="19">AW1220</strain>
    </source>
</reference>
<evidence type="ECO:0000256" key="10">
    <source>
        <dbReference type="ARBA" id="ARBA00022886"/>
    </source>
</evidence>
<feature type="active site" description="GMP-histidine intermediate" evidence="15">
    <location>
        <position position="776"/>
    </location>
</feature>
<dbReference type="NCBIfam" id="TIGR01443">
    <property type="entry name" value="intein_Cterm"/>
    <property type="match status" value="1"/>
</dbReference>
<evidence type="ECO:0000256" key="8">
    <source>
        <dbReference type="ARBA" id="ARBA00022801"/>
    </source>
</evidence>
<dbReference type="PROSITE" id="PS50819">
    <property type="entry name" value="INTEIN_ENDONUCLEASE"/>
    <property type="match status" value="1"/>
</dbReference>
<dbReference type="GO" id="GO:0016787">
    <property type="term" value="F:hydrolase activity"/>
    <property type="evidence" value="ECO:0007669"/>
    <property type="project" value="UniProtKB-KW"/>
</dbReference>
<dbReference type="InterPro" id="IPR027434">
    <property type="entry name" value="Homing_endonucl"/>
</dbReference>
<dbReference type="EC" id="6.5.1.8" evidence="1"/>
<dbReference type="Gene3D" id="2.170.16.10">
    <property type="entry name" value="Hedgehog/Intein (Hint) domain"/>
    <property type="match status" value="1"/>
</dbReference>
<keyword evidence="12 16" id="KW-0342">GTP-binding</keyword>
<organism evidence="19 20">
    <name type="scientific">Roseisolibacter agri</name>
    <dbReference type="NCBI Taxonomy" id="2014610"/>
    <lineage>
        <taxon>Bacteria</taxon>
        <taxon>Pseudomonadati</taxon>
        <taxon>Gemmatimonadota</taxon>
        <taxon>Gemmatimonadia</taxon>
        <taxon>Gemmatimonadales</taxon>
        <taxon>Gemmatimonadaceae</taxon>
        <taxon>Roseisolibacter</taxon>
    </lineage>
</organism>
<dbReference type="GO" id="GO:0030145">
    <property type="term" value="F:manganese ion binding"/>
    <property type="evidence" value="ECO:0007669"/>
    <property type="project" value="TreeGrafter"/>
</dbReference>
<evidence type="ECO:0000256" key="15">
    <source>
        <dbReference type="PIRSR" id="PIRSR601233-1"/>
    </source>
</evidence>
<keyword evidence="6" id="KW-0255">Endonuclease</keyword>
<gene>
    <name evidence="19" type="ORF">rosag_13480</name>
</gene>
<dbReference type="AlphaFoldDB" id="A0AA37V0N0"/>
<feature type="binding site" evidence="16">
    <location>
        <begin position="776"/>
        <end position="779"/>
    </location>
    <ligand>
        <name>GMP</name>
        <dbReference type="ChEBI" id="CHEBI:58115"/>
    </ligand>
</feature>
<feature type="binding site" evidence="17">
    <location>
        <position position="607"/>
    </location>
    <ligand>
        <name>Mn(2+)</name>
        <dbReference type="ChEBI" id="CHEBI:29035"/>
        <label>1</label>
    </ligand>
</feature>
<evidence type="ECO:0000313" key="20">
    <source>
        <dbReference type="Proteomes" id="UP001161325"/>
    </source>
</evidence>
<feature type="binding site" evidence="16">
    <location>
        <position position="756"/>
    </location>
    <ligand>
        <name>GMP</name>
        <dbReference type="ChEBI" id="CHEBI:58115"/>
    </ligand>
</feature>
<dbReference type="GO" id="GO:0006281">
    <property type="term" value="P:DNA repair"/>
    <property type="evidence" value="ECO:0007669"/>
    <property type="project" value="TreeGrafter"/>
</dbReference>
<dbReference type="SMART" id="SM00306">
    <property type="entry name" value="HintN"/>
    <property type="match status" value="1"/>
</dbReference>
<dbReference type="InterPro" id="IPR003586">
    <property type="entry name" value="Hint_dom_C"/>
</dbReference>
<dbReference type="InterPro" id="IPR004042">
    <property type="entry name" value="Intein_endonuc_central"/>
</dbReference>
<dbReference type="GO" id="GO:0016539">
    <property type="term" value="P:intein-mediated protein splicing"/>
    <property type="evidence" value="ECO:0007669"/>
    <property type="project" value="InterPro"/>
</dbReference>
<evidence type="ECO:0000256" key="16">
    <source>
        <dbReference type="PIRSR" id="PIRSR601233-2"/>
    </source>
</evidence>
<dbReference type="PROSITE" id="PS50817">
    <property type="entry name" value="INTEIN_N_TER"/>
    <property type="match status" value="1"/>
</dbReference>
<evidence type="ECO:0000256" key="11">
    <source>
        <dbReference type="ARBA" id="ARBA00023000"/>
    </source>
</evidence>
<feature type="binding site" evidence="17">
    <location>
        <position position="706"/>
    </location>
    <ligand>
        <name>Mn(2+)</name>
        <dbReference type="ChEBI" id="CHEBI:29035"/>
        <label>2</label>
    </ligand>
</feature>
<evidence type="ECO:0000256" key="14">
    <source>
        <dbReference type="ARBA" id="ARBA00047746"/>
    </source>
</evidence>
<dbReference type="GO" id="GO:0006396">
    <property type="term" value="P:RNA processing"/>
    <property type="evidence" value="ECO:0007669"/>
    <property type="project" value="InterPro"/>
</dbReference>
<evidence type="ECO:0000256" key="7">
    <source>
        <dbReference type="ARBA" id="ARBA00022800"/>
    </source>
</evidence>
<dbReference type="Gene3D" id="3.10.28.10">
    <property type="entry name" value="Homing endonucleases"/>
    <property type="match status" value="1"/>
</dbReference>
<keyword evidence="7" id="KW-0692">RNA repair</keyword>
<feature type="binding site" evidence="17">
    <location>
        <position position="624"/>
    </location>
    <ligand>
        <name>Mn(2+)</name>
        <dbReference type="ChEBI" id="CHEBI:29035"/>
        <label>2</label>
    </ligand>
</feature>